<feature type="transmembrane region" description="Helical" evidence="1">
    <location>
        <begin position="28"/>
        <end position="50"/>
    </location>
</feature>
<dbReference type="Proteomes" id="UP000277633">
    <property type="component" value="Unassembled WGS sequence"/>
</dbReference>
<feature type="transmembrane region" description="Helical" evidence="1">
    <location>
        <begin position="65"/>
        <end position="85"/>
    </location>
</feature>
<keyword evidence="1" id="KW-0812">Transmembrane</keyword>
<name>A0A497JK85_9ARCH</name>
<proteinExistence type="predicted"/>
<reference evidence="2" key="1">
    <citation type="submission" date="2018-06" db="EMBL/GenBank/DDBJ databases">
        <title>Extensive metabolic versatility and redundancy in microbially diverse, dynamic hydrothermal sediments.</title>
        <authorList>
            <person name="Dombrowski N."/>
            <person name="Teske A."/>
            <person name="Baker B.J."/>
        </authorList>
    </citation>
    <scope>NUCLEOTIDE SEQUENCE [LARGE SCALE GENOMIC DNA]</scope>
    <source>
        <strain evidence="2">B9_G13</strain>
    </source>
</reference>
<sequence>MARAKFIAKEDMPIFSFRLRDIFSNRKLFALLLIELFFLLLFVFEFYIIIKPAITSKSLVFSNDFNSYLLAALSVFGIAVINLALMKKQSELYTIQHNAFHHIKDTAKSKLYEQRENPYGMTMLTIEFAYVIGIAVAIYYYLDPEQSIEWWKPLGLELQAPITTIANIIVFSVITAIFIWLHAYMRQFDAIKFKGKRGLRHFKKAR</sequence>
<protein>
    <submittedName>
        <fullName evidence="2">Uncharacterized protein</fullName>
    </submittedName>
</protein>
<accession>A0A497JK85</accession>
<gene>
    <name evidence="2" type="ORF">DRO07_00225</name>
</gene>
<keyword evidence="1" id="KW-1133">Transmembrane helix</keyword>
<evidence type="ECO:0000313" key="2">
    <source>
        <dbReference type="EMBL" id="RLG70441.1"/>
    </source>
</evidence>
<organism evidence="2">
    <name type="scientific">Candidatus Iainarchaeum sp</name>
    <dbReference type="NCBI Taxonomy" id="3101447"/>
    <lineage>
        <taxon>Archaea</taxon>
        <taxon>Candidatus Iainarchaeota</taxon>
        <taxon>Candidatus Iainarchaeia</taxon>
        <taxon>Candidatus Iainarchaeales</taxon>
        <taxon>Candidatus Iainarchaeaceae</taxon>
        <taxon>Candidatus Iainarchaeum</taxon>
    </lineage>
</organism>
<feature type="transmembrane region" description="Helical" evidence="1">
    <location>
        <begin position="119"/>
        <end position="142"/>
    </location>
</feature>
<dbReference type="EMBL" id="QMWO01000003">
    <property type="protein sequence ID" value="RLG70441.1"/>
    <property type="molecule type" value="Genomic_DNA"/>
</dbReference>
<keyword evidence="1" id="KW-0472">Membrane</keyword>
<feature type="transmembrane region" description="Helical" evidence="1">
    <location>
        <begin position="162"/>
        <end position="184"/>
    </location>
</feature>
<evidence type="ECO:0000256" key="1">
    <source>
        <dbReference type="SAM" id="Phobius"/>
    </source>
</evidence>
<comment type="caution">
    <text evidence="2">The sequence shown here is derived from an EMBL/GenBank/DDBJ whole genome shotgun (WGS) entry which is preliminary data.</text>
</comment>
<dbReference type="AlphaFoldDB" id="A0A497JK85"/>